<organism evidence="1 2">
    <name type="scientific">Nocardia ignorata</name>
    <dbReference type="NCBI Taxonomy" id="145285"/>
    <lineage>
        <taxon>Bacteria</taxon>
        <taxon>Bacillati</taxon>
        <taxon>Actinomycetota</taxon>
        <taxon>Actinomycetes</taxon>
        <taxon>Mycobacteriales</taxon>
        <taxon>Nocardiaceae</taxon>
        <taxon>Nocardia</taxon>
    </lineage>
</organism>
<evidence type="ECO:0008006" key="3">
    <source>
        <dbReference type="Google" id="ProtNLM"/>
    </source>
</evidence>
<protein>
    <recommendedName>
        <fullName evidence="3">Antibiotic biosynthesis monooxygenase</fullName>
    </recommendedName>
</protein>
<proteinExistence type="predicted"/>
<dbReference type="RefSeq" id="WP_067487212.1">
    <property type="nucleotide sequence ID" value="NZ_JBHXPO010000006.1"/>
</dbReference>
<sequence length="179" mass="19564">MNHPDLAGIVLARHQVDDPEHQQFMAARLAERDLPPGLAAVIVLLDLRGTAVLTQELWTIPPTATTVFRPRHSLIFDPDGASDCTVVTTFTFPTDRDAAAWTDLLAEALRSHPAEGLLAQRLSTHGDSVLNCSDWTAPAAHQAFIENTPDTAAWHRVSNYPGLTHGPGARCRVYRPGEF</sequence>
<evidence type="ECO:0000313" key="2">
    <source>
        <dbReference type="Proteomes" id="UP000295087"/>
    </source>
</evidence>
<dbReference type="AlphaFoldDB" id="A0A4R6PLF3"/>
<keyword evidence="2" id="KW-1185">Reference proteome</keyword>
<dbReference type="EMBL" id="SNXK01000003">
    <property type="protein sequence ID" value="TDP38815.1"/>
    <property type="molecule type" value="Genomic_DNA"/>
</dbReference>
<accession>A0A4R6PLF3</accession>
<reference evidence="1 2" key="1">
    <citation type="submission" date="2019-03" db="EMBL/GenBank/DDBJ databases">
        <title>Genomic Encyclopedia of Type Strains, Phase IV (KMG-IV): sequencing the most valuable type-strain genomes for metagenomic binning, comparative biology and taxonomic classification.</title>
        <authorList>
            <person name="Goeker M."/>
        </authorList>
    </citation>
    <scope>NUCLEOTIDE SEQUENCE [LARGE SCALE GENOMIC DNA]</scope>
    <source>
        <strain evidence="1 2">DSM 44496</strain>
    </source>
</reference>
<evidence type="ECO:0000313" key="1">
    <source>
        <dbReference type="EMBL" id="TDP38815.1"/>
    </source>
</evidence>
<dbReference type="Proteomes" id="UP000295087">
    <property type="component" value="Unassembled WGS sequence"/>
</dbReference>
<gene>
    <name evidence="1" type="ORF">DFR75_103474</name>
</gene>
<comment type="caution">
    <text evidence="1">The sequence shown here is derived from an EMBL/GenBank/DDBJ whole genome shotgun (WGS) entry which is preliminary data.</text>
</comment>
<name>A0A4R6PLF3_NOCIG</name>
<dbReference type="Gene3D" id="3.30.70.100">
    <property type="match status" value="1"/>
</dbReference>